<reference evidence="1" key="1">
    <citation type="submission" date="2020-03" db="EMBL/GenBank/DDBJ databases">
        <title>The deep terrestrial virosphere.</title>
        <authorList>
            <person name="Holmfeldt K."/>
            <person name="Nilsson E."/>
            <person name="Simone D."/>
            <person name="Lopez-Fernandez M."/>
            <person name="Wu X."/>
            <person name="de Brujin I."/>
            <person name="Lundin D."/>
            <person name="Andersson A."/>
            <person name="Bertilsson S."/>
            <person name="Dopson M."/>
        </authorList>
    </citation>
    <scope>NUCLEOTIDE SEQUENCE</scope>
    <source>
        <strain evidence="1">MM415B03101</strain>
    </source>
</reference>
<gene>
    <name evidence="1" type="ORF">MM415B03101_0009</name>
</gene>
<accession>A0A6M3L0J6</accession>
<name>A0A6M3L0J6_9ZZZZ</name>
<proteinExistence type="predicted"/>
<dbReference type="AlphaFoldDB" id="A0A6M3L0J6"/>
<dbReference type="EMBL" id="MT142666">
    <property type="protein sequence ID" value="QJA86888.1"/>
    <property type="molecule type" value="Genomic_DNA"/>
</dbReference>
<protein>
    <submittedName>
        <fullName evidence="1">Putative capsid protein</fullName>
    </submittedName>
</protein>
<organism evidence="1">
    <name type="scientific">viral metagenome</name>
    <dbReference type="NCBI Taxonomy" id="1070528"/>
    <lineage>
        <taxon>unclassified sequences</taxon>
        <taxon>metagenomes</taxon>
        <taxon>organismal metagenomes</taxon>
    </lineage>
</organism>
<evidence type="ECO:0000313" key="1">
    <source>
        <dbReference type="EMBL" id="QJA86888.1"/>
    </source>
</evidence>
<sequence length="290" mass="31245">MAYNALAGLKPEVWAGQLLSRLRNALVFRNVVNMDYEGEISGFGDVVKINEIGPITVNSYNSTSTGSLTVQSLSDAQKLLQINQAKYFAFWIDDVDTAQIKPKVMDEAMQESAHAMGSNIDQYIAAMWTEAGLTVGGTSSTGQDITSTNVLKYLSIAQQKLDENNVPESGRWMVVPPWFAHKLVLNRIVQDTSNSAVLASGLLGRGLYGFDIYKSNNVVNGTGTGQNSRILCGYRGSISLAVQVTKLETARPSLSGGFKTLVKGLVVYGAKVVRPATLGVLHADYVAEAT</sequence>